<dbReference type="STRING" id="767769.A0A1L9V209"/>
<dbReference type="Pfam" id="PF00172">
    <property type="entry name" value="Zn_clus"/>
    <property type="match status" value="1"/>
</dbReference>
<dbReference type="InterPro" id="IPR036864">
    <property type="entry name" value="Zn2-C6_fun-type_DNA-bd_sf"/>
</dbReference>
<dbReference type="GeneID" id="93571683"/>
<dbReference type="PANTHER" id="PTHR38111">
    <property type="entry name" value="ZN(2)-C6 FUNGAL-TYPE DOMAIN-CONTAINING PROTEIN-RELATED"/>
    <property type="match status" value="1"/>
</dbReference>
<dbReference type="AlphaFoldDB" id="A0A1L9V209"/>
<dbReference type="GO" id="GO:0009893">
    <property type="term" value="P:positive regulation of metabolic process"/>
    <property type="evidence" value="ECO:0007669"/>
    <property type="project" value="UniProtKB-ARBA"/>
</dbReference>
<dbReference type="PANTHER" id="PTHR38111:SF9">
    <property type="entry name" value="ZN(2)-C6 FUNGAL-TYPE DOMAIN-CONTAINING PROTEIN"/>
    <property type="match status" value="1"/>
</dbReference>
<dbReference type="OrthoDB" id="4491390at2759"/>
<dbReference type="VEuPathDB" id="FungiDB:ASPBRDRAFT_142186"/>
<evidence type="ECO:0000313" key="7">
    <source>
        <dbReference type="EMBL" id="OJJ77950.1"/>
    </source>
</evidence>
<keyword evidence="4" id="KW-0539">Nucleus</keyword>
<dbReference type="PROSITE" id="PS00463">
    <property type="entry name" value="ZN2_CY6_FUNGAL_1"/>
    <property type="match status" value="1"/>
</dbReference>
<keyword evidence="8" id="KW-1185">Reference proteome</keyword>
<organism evidence="7 8">
    <name type="scientific">Aspergillus brasiliensis (strain CBS 101740 / IMI 381727 / IBT 21946)</name>
    <dbReference type="NCBI Taxonomy" id="767769"/>
    <lineage>
        <taxon>Eukaryota</taxon>
        <taxon>Fungi</taxon>
        <taxon>Dikarya</taxon>
        <taxon>Ascomycota</taxon>
        <taxon>Pezizomycotina</taxon>
        <taxon>Eurotiomycetes</taxon>
        <taxon>Eurotiomycetidae</taxon>
        <taxon>Eurotiales</taxon>
        <taxon>Aspergillaceae</taxon>
        <taxon>Aspergillus</taxon>
        <taxon>Aspergillus subgen. Circumdati</taxon>
    </lineage>
</organism>
<dbReference type="SMART" id="SM00066">
    <property type="entry name" value="GAL4"/>
    <property type="match status" value="1"/>
</dbReference>
<dbReference type="SUPFAM" id="SSF57701">
    <property type="entry name" value="Zn2/Cys6 DNA-binding domain"/>
    <property type="match status" value="1"/>
</dbReference>
<feature type="region of interest" description="Disordered" evidence="5">
    <location>
        <begin position="47"/>
        <end position="72"/>
    </location>
</feature>
<proteinExistence type="predicted"/>
<sequence>MKVKSRSVCQNCRQRKYACDGKRPACSQCILTKRNCPGYEEVTFLPPKTAGQPTISSGPAKSPKSRETSRSVSRSSTRLLMLNLSTFRWSTDEEFFALVTEYFTPGYPGQEQYVRPIGHRLTLCSPWLETLPLLLDTSGSTPLLSVSLRTLGYSIISKRDIDRKRSQWDLFRAESYSKAVHTLQDKITKIDGGCNESAAAIMCLCLAEWLLPTSREGWIAHIRGIGRMMEICGPESFTRLTSHQLFISFRPLVMLEACISRQDTFLSSTEWKTIPFTFHKPSPLHTLISHASVLPSVLRRAKSIHSLTPGERGPASQLILRDLINTLQELEIWERSLQASINNPLFWPRPDSPAPPRPTTSVETSLWFYNLPVATTLTHLWAFRAVCFSQMALLLSSYPDFCAEEIRTCLNVSGIEDCHQQTFVFYRMVCQSMLYFKQDALKFYGAASVTLPLRVTQMALLLLPS</sequence>
<feature type="domain" description="Zn(2)-C6 fungal-type" evidence="6">
    <location>
        <begin position="8"/>
        <end position="36"/>
    </location>
</feature>
<keyword evidence="1" id="KW-0805">Transcription regulation</keyword>
<evidence type="ECO:0000313" key="8">
    <source>
        <dbReference type="Proteomes" id="UP000184499"/>
    </source>
</evidence>
<dbReference type="GO" id="GO:0008270">
    <property type="term" value="F:zinc ion binding"/>
    <property type="evidence" value="ECO:0007669"/>
    <property type="project" value="InterPro"/>
</dbReference>
<dbReference type="GO" id="GO:0000981">
    <property type="term" value="F:DNA-binding transcription factor activity, RNA polymerase II-specific"/>
    <property type="evidence" value="ECO:0007669"/>
    <property type="project" value="InterPro"/>
</dbReference>
<dbReference type="GO" id="GO:0003677">
    <property type="term" value="F:DNA binding"/>
    <property type="evidence" value="ECO:0007669"/>
    <property type="project" value="UniProtKB-KW"/>
</dbReference>
<dbReference type="EMBL" id="KV878679">
    <property type="protein sequence ID" value="OJJ77950.1"/>
    <property type="molecule type" value="Genomic_DNA"/>
</dbReference>
<dbReference type="OMA" id="REGWIAH"/>
<dbReference type="RefSeq" id="XP_067485197.1">
    <property type="nucleotide sequence ID" value="XM_067619195.1"/>
</dbReference>
<evidence type="ECO:0000256" key="5">
    <source>
        <dbReference type="SAM" id="MobiDB-lite"/>
    </source>
</evidence>
<evidence type="ECO:0000259" key="6">
    <source>
        <dbReference type="PROSITE" id="PS50048"/>
    </source>
</evidence>
<name>A0A1L9V209_ASPBC</name>
<gene>
    <name evidence="7" type="ORF">ASPBRDRAFT_142186</name>
</gene>
<dbReference type="InterPro" id="IPR053178">
    <property type="entry name" value="Osmoadaptation_assoc"/>
</dbReference>
<reference evidence="8" key="1">
    <citation type="journal article" date="2017" name="Genome Biol.">
        <title>Comparative genomics reveals high biological diversity and specific adaptations in the industrially and medically important fungal genus Aspergillus.</title>
        <authorList>
            <person name="de Vries R.P."/>
            <person name="Riley R."/>
            <person name="Wiebenga A."/>
            <person name="Aguilar-Osorio G."/>
            <person name="Amillis S."/>
            <person name="Uchima C.A."/>
            <person name="Anderluh G."/>
            <person name="Asadollahi M."/>
            <person name="Askin M."/>
            <person name="Barry K."/>
            <person name="Battaglia E."/>
            <person name="Bayram O."/>
            <person name="Benocci T."/>
            <person name="Braus-Stromeyer S.A."/>
            <person name="Caldana C."/>
            <person name="Canovas D."/>
            <person name="Cerqueira G.C."/>
            <person name="Chen F."/>
            <person name="Chen W."/>
            <person name="Choi C."/>
            <person name="Clum A."/>
            <person name="Dos Santos R.A."/>
            <person name="Damasio A.R."/>
            <person name="Diallinas G."/>
            <person name="Emri T."/>
            <person name="Fekete E."/>
            <person name="Flipphi M."/>
            <person name="Freyberg S."/>
            <person name="Gallo A."/>
            <person name="Gournas C."/>
            <person name="Habgood R."/>
            <person name="Hainaut M."/>
            <person name="Harispe M.L."/>
            <person name="Henrissat B."/>
            <person name="Hilden K.S."/>
            <person name="Hope R."/>
            <person name="Hossain A."/>
            <person name="Karabika E."/>
            <person name="Karaffa L."/>
            <person name="Karanyi Z."/>
            <person name="Krasevec N."/>
            <person name="Kuo A."/>
            <person name="Kusch H."/>
            <person name="LaButti K."/>
            <person name="Lagendijk E.L."/>
            <person name="Lapidus A."/>
            <person name="Levasseur A."/>
            <person name="Lindquist E."/>
            <person name="Lipzen A."/>
            <person name="Logrieco A.F."/>
            <person name="MacCabe A."/>
            <person name="Maekelae M.R."/>
            <person name="Malavazi I."/>
            <person name="Melin P."/>
            <person name="Meyer V."/>
            <person name="Mielnichuk N."/>
            <person name="Miskei M."/>
            <person name="Molnar A.P."/>
            <person name="Mule G."/>
            <person name="Ngan C.Y."/>
            <person name="Orejas M."/>
            <person name="Orosz E."/>
            <person name="Ouedraogo J.P."/>
            <person name="Overkamp K.M."/>
            <person name="Park H.-S."/>
            <person name="Perrone G."/>
            <person name="Piumi F."/>
            <person name="Punt P.J."/>
            <person name="Ram A.F."/>
            <person name="Ramon A."/>
            <person name="Rauscher S."/>
            <person name="Record E."/>
            <person name="Riano-Pachon D.M."/>
            <person name="Robert V."/>
            <person name="Roehrig J."/>
            <person name="Ruller R."/>
            <person name="Salamov A."/>
            <person name="Salih N.S."/>
            <person name="Samson R.A."/>
            <person name="Sandor E."/>
            <person name="Sanguinetti M."/>
            <person name="Schuetze T."/>
            <person name="Sepcic K."/>
            <person name="Shelest E."/>
            <person name="Sherlock G."/>
            <person name="Sophianopoulou V."/>
            <person name="Squina F.M."/>
            <person name="Sun H."/>
            <person name="Susca A."/>
            <person name="Todd R.B."/>
            <person name="Tsang A."/>
            <person name="Unkles S.E."/>
            <person name="van de Wiele N."/>
            <person name="van Rossen-Uffink D."/>
            <person name="Oliveira J.V."/>
            <person name="Vesth T.C."/>
            <person name="Visser J."/>
            <person name="Yu J.-H."/>
            <person name="Zhou M."/>
            <person name="Andersen M.R."/>
            <person name="Archer D.B."/>
            <person name="Baker S.E."/>
            <person name="Benoit I."/>
            <person name="Brakhage A.A."/>
            <person name="Braus G.H."/>
            <person name="Fischer R."/>
            <person name="Frisvad J.C."/>
            <person name="Goldman G.H."/>
            <person name="Houbraken J."/>
            <person name="Oakley B."/>
            <person name="Pocsi I."/>
            <person name="Scazzocchio C."/>
            <person name="Seiboth B."/>
            <person name="vanKuyk P.A."/>
            <person name="Wortman J."/>
            <person name="Dyer P.S."/>
            <person name="Grigoriev I.V."/>
        </authorList>
    </citation>
    <scope>NUCLEOTIDE SEQUENCE [LARGE SCALE GENOMIC DNA]</scope>
    <source>
        <strain evidence="8">CBS 101740 / IMI 381727 / IBT 21946</strain>
    </source>
</reference>
<dbReference type="InterPro" id="IPR001138">
    <property type="entry name" value="Zn2Cys6_DnaBD"/>
</dbReference>
<dbReference type="Proteomes" id="UP000184499">
    <property type="component" value="Unassembled WGS sequence"/>
</dbReference>
<keyword evidence="2" id="KW-0238">DNA-binding</keyword>
<dbReference type="PROSITE" id="PS50048">
    <property type="entry name" value="ZN2_CY6_FUNGAL_2"/>
    <property type="match status" value="1"/>
</dbReference>
<dbReference type="CDD" id="cd00067">
    <property type="entry name" value="GAL4"/>
    <property type="match status" value="1"/>
</dbReference>
<protein>
    <recommendedName>
        <fullName evidence="6">Zn(2)-C6 fungal-type domain-containing protein</fullName>
    </recommendedName>
</protein>
<dbReference type="Gene3D" id="4.10.240.10">
    <property type="entry name" value="Zn(2)-C6 fungal-type DNA-binding domain"/>
    <property type="match status" value="1"/>
</dbReference>
<evidence type="ECO:0000256" key="1">
    <source>
        <dbReference type="ARBA" id="ARBA00023015"/>
    </source>
</evidence>
<evidence type="ECO:0000256" key="4">
    <source>
        <dbReference type="ARBA" id="ARBA00023242"/>
    </source>
</evidence>
<evidence type="ECO:0000256" key="3">
    <source>
        <dbReference type="ARBA" id="ARBA00023163"/>
    </source>
</evidence>
<keyword evidence="3" id="KW-0804">Transcription</keyword>
<evidence type="ECO:0000256" key="2">
    <source>
        <dbReference type="ARBA" id="ARBA00023125"/>
    </source>
</evidence>
<accession>A0A1L9V209</accession>